<evidence type="ECO:0000313" key="7">
    <source>
        <dbReference type="Proteomes" id="UP000295075"/>
    </source>
</evidence>
<dbReference type="Gene3D" id="1.10.357.10">
    <property type="entry name" value="Tetracycline Repressor, domain 2"/>
    <property type="match status" value="1"/>
</dbReference>
<gene>
    <name evidence="6" type="ORF">E1261_36435</name>
</gene>
<dbReference type="AlphaFoldDB" id="A0A4R4P9U6"/>
<proteinExistence type="predicted"/>
<name>A0A4R4P9U6_9ACTN</name>
<evidence type="ECO:0000313" key="6">
    <source>
        <dbReference type="EMBL" id="TDC17780.1"/>
    </source>
</evidence>
<dbReference type="PRINTS" id="PR00455">
    <property type="entry name" value="HTHTETR"/>
</dbReference>
<dbReference type="Proteomes" id="UP000295075">
    <property type="component" value="Unassembled WGS sequence"/>
</dbReference>
<sequence>MNDDLTARARIRDAAIKLFTERGIEGASIRDIATEAGVSSGLVRHHFGSKEALRAACDTYARDRMFELSRELIDEQGLENVNVGTVQPVAFPLQTYLVRSMMDGSETASALFLQTVEYGEEWAKTHGVVTDDFRAWSAVITAMKLGVYVLREQLELALGEDLASTSGYTRLNRAFVDIFSHPLLTPEQAKNLRKDH</sequence>
<dbReference type="PANTHER" id="PTHR30055:SF234">
    <property type="entry name" value="HTH-TYPE TRANSCRIPTIONAL REGULATOR BETI"/>
    <property type="match status" value="1"/>
</dbReference>
<dbReference type="RefSeq" id="WP_132414294.1">
    <property type="nucleotide sequence ID" value="NZ_SMKA01000264.1"/>
</dbReference>
<dbReference type="PROSITE" id="PS50977">
    <property type="entry name" value="HTH_TETR_2"/>
    <property type="match status" value="1"/>
</dbReference>
<dbReference type="InterPro" id="IPR001647">
    <property type="entry name" value="HTH_TetR"/>
</dbReference>
<accession>A0A4R4P9U6</accession>
<feature type="DNA-binding region" description="H-T-H motif" evidence="4">
    <location>
        <begin position="28"/>
        <end position="47"/>
    </location>
</feature>
<dbReference type="OrthoDB" id="3403733at2"/>
<dbReference type="InterPro" id="IPR009057">
    <property type="entry name" value="Homeodomain-like_sf"/>
</dbReference>
<dbReference type="SUPFAM" id="SSF46689">
    <property type="entry name" value="Homeodomain-like"/>
    <property type="match status" value="1"/>
</dbReference>
<feature type="domain" description="HTH tetR-type" evidence="5">
    <location>
        <begin position="5"/>
        <end position="65"/>
    </location>
</feature>
<dbReference type="GO" id="GO:0003700">
    <property type="term" value="F:DNA-binding transcription factor activity"/>
    <property type="evidence" value="ECO:0007669"/>
    <property type="project" value="TreeGrafter"/>
</dbReference>
<organism evidence="6 7">
    <name type="scientific">Kribbella albertanoniae</name>
    <dbReference type="NCBI Taxonomy" id="1266829"/>
    <lineage>
        <taxon>Bacteria</taxon>
        <taxon>Bacillati</taxon>
        <taxon>Actinomycetota</taxon>
        <taxon>Actinomycetes</taxon>
        <taxon>Propionibacteriales</taxon>
        <taxon>Kribbellaceae</taxon>
        <taxon>Kribbella</taxon>
    </lineage>
</organism>
<keyword evidence="1" id="KW-0805">Transcription regulation</keyword>
<reference evidence="6 7" key="1">
    <citation type="submission" date="2019-03" db="EMBL/GenBank/DDBJ databases">
        <title>Draft genome sequences of novel Actinobacteria.</title>
        <authorList>
            <person name="Sahin N."/>
            <person name="Ay H."/>
            <person name="Saygin H."/>
        </authorList>
    </citation>
    <scope>NUCLEOTIDE SEQUENCE [LARGE SCALE GENOMIC DNA]</scope>
    <source>
        <strain evidence="6 7">JCM 30547</strain>
    </source>
</reference>
<evidence type="ECO:0000256" key="2">
    <source>
        <dbReference type="ARBA" id="ARBA00023125"/>
    </source>
</evidence>
<dbReference type="PROSITE" id="PS01081">
    <property type="entry name" value="HTH_TETR_1"/>
    <property type="match status" value="1"/>
</dbReference>
<dbReference type="InterPro" id="IPR050109">
    <property type="entry name" value="HTH-type_TetR-like_transc_reg"/>
</dbReference>
<dbReference type="InterPro" id="IPR023772">
    <property type="entry name" value="DNA-bd_HTH_TetR-type_CS"/>
</dbReference>
<keyword evidence="2 4" id="KW-0238">DNA-binding</keyword>
<keyword evidence="3" id="KW-0804">Transcription</keyword>
<keyword evidence="7" id="KW-1185">Reference proteome</keyword>
<dbReference type="GO" id="GO:0000976">
    <property type="term" value="F:transcription cis-regulatory region binding"/>
    <property type="evidence" value="ECO:0007669"/>
    <property type="project" value="TreeGrafter"/>
</dbReference>
<dbReference type="EMBL" id="SMKA01000264">
    <property type="protein sequence ID" value="TDC17780.1"/>
    <property type="molecule type" value="Genomic_DNA"/>
</dbReference>
<comment type="caution">
    <text evidence="6">The sequence shown here is derived from an EMBL/GenBank/DDBJ whole genome shotgun (WGS) entry which is preliminary data.</text>
</comment>
<evidence type="ECO:0000259" key="5">
    <source>
        <dbReference type="PROSITE" id="PS50977"/>
    </source>
</evidence>
<protein>
    <submittedName>
        <fullName evidence="6">TetR/AcrR family transcriptional regulator</fullName>
    </submittedName>
</protein>
<dbReference type="PANTHER" id="PTHR30055">
    <property type="entry name" value="HTH-TYPE TRANSCRIPTIONAL REGULATOR RUTR"/>
    <property type="match status" value="1"/>
</dbReference>
<evidence type="ECO:0000256" key="3">
    <source>
        <dbReference type="ARBA" id="ARBA00023163"/>
    </source>
</evidence>
<evidence type="ECO:0000256" key="1">
    <source>
        <dbReference type="ARBA" id="ARBA00023015"/>
    </source>
</evidence>
<evidence type="ECO:0000256" key="4">
    <source>
        <dbReference type="PROSITE-ProRule" id="PRU00335"/>
    </source>
</evidence>
<dbReference type="Pfam" id="PF00440">
    <property type="entry name" value="TetR_N"/>
    <property type="match status" value="1"/>
</dbReference>